<reference evidence="2 3" key="1">
    <citation type="submission" date="2021-06" db="EMBL/GenBank/DDBJ databases">
        <title>Caerostris darwini draft genome.</title>
        <authorList>
            <person name="Kono N."/>
            <person name="Arakawa K."/>
        </authorList>
    </citation>
    <scope>NUCLEOTIDE SEQUENCE [LARGE SCALE GENOMIC DNA]</scope>
</reference>
<comment type="caution">
    <text evidence="2">The sequence shown here is derived from an EMBL/GenBank/DDBJ whole genome shotgun (WGS) entry which is preliminary data.</text>
</comment>
<evidence type="ECO:0000256" key="1">
    <source>
        <dbReference type="SAM" id="MobiDB-lite"/>
    </source>
</evidence>
<sequence length="102" mass="12189">MRILKGKGEKNPEFSPFIFSIRFVSDIHQLPVRPPISQRCTPRQTPQIRRTFRISCRRRKPNGSRRYHPSLSFEKDPQRKFSRNKEIKMDVGWGATRVLPRR</sequence>
<dbReference type="EMBL" id="BPLQ01015594">
    <property type="protein sequence ID" value="GIY89289.1"/>
    <property type="molecule type" value="Genomic_DNA"/>
</dbReference>
<accession>A0AAV4X417</accession>
<evidence type="ECO:0000313" key="3">
    <source>
        <dbReference type="Proteomes" id="UP001054837"/>
    </source>
</evidence>
<gene>
    <name evidence="2" type="ORF">CDAR_59451</name>
</gene>
<dbReference type="Proteomes" id="UP001054837">
    <property type="component" value="Unassembled WGS sequence"/>
</dbReference>
<evidence type="ECO:0000313" key="2">
    <source>
        <dbReference type="EMBL" id="GIY89289.1"/>
    </source>
</evidence>
<feature type="region of interest" description="Disordered" evidence="1">
    <location>
        <begin position="60"/>
        <end position="81"/>
    </location>
</feature>
<dbReference type="AlphaFoldDB" id="A0AAV4X417"/>
<organism evidence="2 3">
    <name type="scientific">Caerostris darwini</name>
    <dbReference type="NCBI Taxonomy" id="1538125"/>
    <lineage>
        <taxon>Eukaryota</taxon>
        <taxon>Metazoa</taxon>
        <taxon>Ecdysozoa</taxon>
        <taxon>Arthropoda</taxon>
        <taxon>Chelicerata</taxon>
        <taxon>Arachnida</taxon>
        <taxon>Araneae</taxon>
        <taxon>Araneomorphae</taxon>
        <taxon>Entelegynae</taxon>
        <taxon>Araneoidea</taxon>
        <taxon>Araneidae</taxon>
        <taxon>Caerostris</taxon>
    </lineage>
</organism>
<name>A0AAV4X417_9ARAC</name>
<protein>
    <submittedName>
        <fullName evidence="2">Uncharacterized protein</fullName>
    </submittedName>
</protein>
<keyword evidence="3" id="KW-1185">Reference proteome</keyword>
<proteinExistence type="predicted"/>